<reference evidence="1 2" key="1">
    <citation type="journal article" date="2023" name="Environ Microbiome">
        <title>A coral-associated actinobacterium mitigates coral bleaching under heat stress.</title>
        <authorList>
            <person name="Li J."/>
            <person name="Zou Y."/>
            <person name="Li Q."/>
            <person name="Zhang J."/>
            <person name="Bourne D.G."/>
            <person name="Lyu Y."/>
            <person name="Liu C."/>
            <person name="Zhang S."/>
        </authorList>
    </citation>
    <scope>NUCLEOTIDE SEQUENCE [LARGE SCALE GENOMIC DNA]</scope>
    <source>
        <strain evidence="1 2">SCSIO 13291</strain>
    </source>
</reference>
<organism evidence="1 2">
    <name type="scientific">Propioniciclava soli</name>
    <dbReference type="NCBI Taxonomy" id="2775081"/>
    <lineage>
        <taxon>Bacteria</taxon>
        <taxon>Bacillati</taxon>
        <taxon>Actinomycetota</taxon>
        <taxon>Actinomycetes</taxon>
        <taxon>Propionibacteriales</taxon>
        <taxon>Propionibacteriaceae</taxon>
        <taxon>Propioniciclava</taxon>
    </lineage>
</organism>
<gene>
    <name evidence="1" type="ORF">PCC79_15975</name>
</gene>
<dbReference type="Proteomes" id="UP001434337">
    <property type="component" value="Chromosome"/>
</dbReference>
<evidence type="ECO:0000313" key="1">
    <source>
        <dbReference type="EMBL" id="WZW98364.1"/>
    </source>
</evidence>
<accession>A0ABZ3C6I3</accession>
<sequence>MADIIDLQDSDEVPAEEKGSFVSYAFCRNSYRSEKFCWKW</sequence>
<dbReference type="RefSeq" id="WP_269778950.1">
    <property type="nucleotide sequence ID" value="NZ_CP115965.1"/>
</dbReference>
<dbReference type="EMBL" id="CP115965">
    <property type="protein sequence ID" value="WZW98364.1"/>
    <property type="molecule type" value="Genomic_DNA"/>
</dbReference>
<evidence type="ECO:0000313" key="2">
    <source>
        <dbReference type="Proteomes" id="UP001434337"/>
    </source>
</evidence>
<name>A0ABZ3C6I3_9ACTN</name>
<protein>
    <submittedName>
        <fullName evidence="1">Uncharacterized protein</fullName>
    </submittedName>
</protein>
<keyword evidence="2" id="KW-1185">Reference proteome</keyword>
<proteinExistence type="predicted"/>